<dbReference type="Pfam" id="PF08534">
    <property type="entry name" value="Redoxin"/>
    <property type="match status" value="1"/>
</dbReference>
<evidence type="ECO:0000313" key="8">
    <source>
        <dbReference type="EMBL" id="SDD70078.1"/>
    </source>
</evidence>
<name>A0A1G6WW05_9RHOB</name>
<dbReference type="GO" id="GO:0042744">
    <property type="term" value="P:hydrogen peroxide catabolic process"/>
    <property type="evidence" value="ECO:0007669"/>
    <property type="project" value="TreeGrafter"/>
</dbReference>
<feature type="domain" description="Thioredoxin" evidence="7">
    <location>
        <begin position="2"/>
        <end position="161"/>
    </location>
</feature>
<dbReference type="RefSeq" id="WP_093032787.1">
    <property type="nucleotide sequence ID" value="NZ_FMZV01000009.1"/>
</dbReference>
<comment type="catalytic activity">
    <reaction evidence="6">
        <text>a hydroperoxide + 2 glutathione = an alcohol + glutathione disulfide + H2O</text>
        <dbReference type="Rhea" id="RHEA:62632"/>
        <dbReference type="ChEBI" id="CHEBI:15377"/>
        <dbReference type="ChEBI" id="CHEBI:30879"/>
        <dbReference type="ChEBI" id="CHEBI:35924"/>
        <dbReference type="ChEBI" id="CHEBI:57925"/>
        <dbReference type="ChEBI" id="CHEBI:58297"/>
        <dbReference type="EC" id="1.11.1.27"/>
    </reaction>
</comment>
<organism evidence="8 9">
    <name type="scientific">Ruegeria marina</name>
    <dbReference type="NCBI Taxonomy" id="639004"/>
    <lineage>
        <taxon>Bacteria</taxon>
        <taxon>Pseudomonadati</taxon>
        <taxon>Pseudomonadota</taxon>
        <taxon>Alphaproteobacteria</taxon>
        <taxon>Rhodobacterales</taxon>
        <taxon>Roseobacteraceae</taxon>
        <taxon>Ruegeria</taxon>
    </lineage>
</organism>
<dbReference type="PANTHER" id="PTHR10430">
    <property type="entry name" value="PEROXIREDOXIN"/>
    <property type="match status" value="1"/>
</dbReference>
<accession>A0A1G6WW05</accession>
<sequence>MISVGDTLPDAEFMIFSDKGPETVDLGAKLKGRKVVMFGLPGAFTRGCSMTHLPSFIRTRAAMAEKGVDEVICISVNDPFVMTAWGQQSGATEAGITMLADPTAAFTKAIGLAFDAPVVGLYDRCQRFALLAEDGVVKVLNLEKEAGACKLTVGEELLEQI</sequence>
<dbReference type="EMBL" id="FMZV01000009">
    <property type="protein sequence ID" value="SDD70078.1"/>
    <property type="molecule type" value="Genomic_DNA"/>
</dbReference>
<evidence type="ECO:0000256" key="5">
    <source>
        <dbReference type="PIRSR" id="PIRSR637944-1"/>
    </source>
</evidence>
<dbReference type="InterPro" id="IPR013740">
    <property type="entry name" value="Redoxin"/>
</dbReference>
<dbReference type="GO" id="GO:0005737">
    <property type="term" value="C:cytoplasm"/>
    <property type="evidence" value="ECO:0007669"/>
    <property type="project" value="TreeGrafter"/>
</dbReference>
<evidence type="ECO:0000256" key="6">
    <source>
        <dbReference type="RuleBase" id="RU366011"/>
    </source>
</evidence>
<dbReference type="Proteomes" id="UP000199628">
    <property type="component" value="Unassembled WGS sequence"/>
</dbReference>
<protein>
    <recommendedName>
        <fullName evidence="6">Glutathione-dependent peroxiredoxin</fullName>
        <ecNumber evidence="6">1.11.1.27</ecNumber>
    </recommendedName>
</protein>
<dbReference type="PROSITE" id="PS51352">
    <property type="entry name" value="THIOREDOXIN_2"/>
    <property type="match status" value="1"/>
</dbReference>
<dbReference type="InterPro" id="IPR036249">
    <property type="entry name" value="Thioredoxin-like_sf"/>
</dbReference>
<dbReference type="EC" id="1.11.1.27" evidence="6"/>
<dbReference type="AlphaFoldDB" id="A0A1G6WW05"/>
<keyword evidence="2 6" id="KW-0049">Antioxidant</keyword>
<evidence type="ECO:0000256" key="1">
    <source>
        <dbReference type="ARBA" id="ARBA00022559"/>
    </source>
</evidence>
<dbReference type="GO" id="GO:0045454">
    <property type="term" value="P:cell redox homeostasis"/>
    <property type="evidence" value="ECO:0007669"/>
    <property type="project" value="TreeGrafter"/>
</dbReference>
<dbReference type="GO" id="GO:0034599">
    <property type="term" value="P:cellular response to oxidative stress"/>
    <property type="evidence" value="ECO:0007669"/>
    <property type="project" value="InterPro"/>
</dbReference>
<keyword evidence="4 6" id="KW-0676">Redox-active center</keyword>
<dbReference type="PANTHER" id="PTHR10430:SF16">
    <property type="entry name" value="PEROXIREDOXIN-5, MITOCHONDRIAL"/>
    <property type="match status" value="1"/>
</dbReference>
<reference evidence="9" key="1">
    <citation type="submission" date="2016-10" db="EMBL/GenBank/DDBJ databases">
        <authorList>
            <person name="Varghese N."/>
            <person name="Submissions S."/>
        </authorList>
    </citation>
    <scope>NUCLEOTIDE SEQUENCE [LARGE SCALE GENOMIC DNA]</scope>
    <source>
        <strain evidence="9">CGMCC 1.9108</strain>
    </source>
</reference>
<evidence type="ECO:0000313" key="9">
    <source>
        <dbReference type="Proteomes" id="UP000199628"/>
    </source>
</evidence>
<dbReference type="FunFam" id="3.40.30.10:FF:000020">
    <property type="entry name" value="Peroxiredoxin"/>
    <property type="match status" value="1"/>
</dbReference>
<dbReference type="SUPFAM" id="SSF52833">
    <property type="entry name" value="Thioredoxin-like"/>
    <property type="match status" value="1"/>
</dbReference>
<keyword evidence="1 6" id="KW-0575">Peroxidase</keyword>
<proteinExistence type="inferred from homology"/>
<dbReference type="Gene3D" id="3.40.30.10">
    <property type="entry name" value="Glutaredoxin"/>
    <property type="match status" value="1"/>
</dbReference>
<evidence type="ECO:0000256" key="4">
    <source>
        <dbReference type="ARBA" id="ARBA00023284"/>
    </source>
</evidence>
<comment type="similarity">
    <text evidence="6">Belongs to the peroxiredoxin family. Prx5 subfamily.</text>
</comment>
<gene>
    <name evidence="8" type="ORF">SAMN04488239_109180</name>
</gene>
<dbReference type="InterPro" id="IPR013766">
    <property type="entry name" value="Thioredoxin_domain"/>
</dbReference>
<dbReference type="InterPro" id="IPR037944">
    <property type="entry name" value="PRX5-like"/>
</dbReference>
<evidence type="ECO:0000256" key="3">
    <source>
        <dbReference type="ARBA" id="ARBA00023002"/>
    </source>
</evidence>
<comment type="function">
    <text evidence="6">Thiol-specific peroxidase that catalyzes the reduction of hydrogen peroxide and organic hydroperoxides to water and alcohols, respectively. Plays a role in cell protection against oxidative stress by detoxifying peroxides.</text>
</comment>
<keyword evidence="9" id="KW-1185">Reference proteome</keyword>
<dbReference type="GO" id="GO:0008379">
    <property type="term" value="F:thioredoxin peroxidase activity"/>
    <property type="evidence" value="ECO:0007669"/>
    <property type="project" value="InterPro"/>
</dbReference>
<evidence type="ECO:0000259" key="7">
    <source>
        <dbReference type="PROSITE" id="PS51352"/>
    </source>
</evidence>
<keyword evidence="3 6" id="KW-0560">Oxidoreductase</keyword>
<dbReference type="OrthoDB" id="9800621at2"/>
<dbReference type="STRING" id="639004.SAMN04488239_109180"/>
<dbReference type="CDD" id="cd03013">
    <property type="entry name" value="PRX5_like"/>
    <property type="match status" value="1"/>
</dbReference>
<evidence type="ECO:0000256" key="2">
    <source>
        <dbReference type="ARBA" id="ARBA00022862"/>
    </source>
</evidence>
<feature type="active site" description="Cysteine sulfenic acid (-SOH) intermediate" evidence="5">
    <location>
        <position position="48"/>
    </location>
</feature>